<accession>A0A7C2K453</accession>
<name>A0A7C2K453_UNCW3</name>
<keyword evidence="1" id="KW-0472">Membrane</keyword>
<dbReference type="EMBL" id="DSOL01000160">
    <property type="protein sequence ID" value="HEN28141.1"/>
    <property type="molecule type" value="Genomic_DNA"/>
</dbReference>
<reference evidence="2" key="1">
    <citation type="journal article" date="2020" name="mSystems">
        <title>Genome- and Community-Level Interaction Insights into Carbon Utilization and Element Cycling Functions of Hydrothermarchaeota in Hydrothermal Sediment.</title>
        <authorList>
            <person name="Zhou Z."/>
            <person name="Liu Y."/>
            <person name="Xu W."/>
            <person name="Pan J."/>
            <person name="Luo Z.H."/>
            <person name="Li M."/>
        </authorList>
    </citation>
    <scope>NUCLEOTIDE SEQUENCE [LARGE SCALE GENOMIC DNA]</scope>
    <source>
        <strain evidence="2">SpSt-34</strain>
    </source>
</reference>
<comment type="caution">
    <text evidence="2">The sequence shown here is derived from an EMBL/GenBank/DDBJ whole genome shotgun (WGS) entry which is preliminary data.</text>
</comment>
<protein>
    <submittedName>
        <fullName evidence="2">Uncharacterized protein</fullName>
    </submittedName>
</protein>
<evidence type="ECO:0000313" key="2">
    <source>
        <dbReference type="EMBL" id="HEN28141.1"/>
    </source>
</evidence>
<keyword evidence="1" id="KW-0812">Transmembrane</keyword>
<feature type="transmembrane region" description="Helical" evidence="1">
    <location>
        <begin position="35"/>
        <end position="57"/>
    </location>
</feature>
<dbReference type="AlphaFoldDB" id="A0A7C2K453"/>
<organism evidence="2">
    <name type="scientific">candidate division WOR-3 bacterium</name>
    <dbReference type="NCBI Taxonomy" id="2052148"/>
    <lineage>
        <taxon>Bacteria</taxon>
        <taxon>Bacteria division WOR-3</taxon>
    </lineage>
</organism>
<sequence length="151" mass="17161">MVNEVEVFYKVRKSPPPELDIKVRRGIRRLKVRRFAGLLSMVFIFAFSFGAALRLLLLRDGKVPQVISVSVQENLKESICPGVAPLKVQVEPEGVYSYKVYVNGDVYREGVTSKVIDDSIVINDFVNYVNLQIVDLINGGEEDLSWFVYNF</sequence>
<gene>
    <name evidence="2" type="ORF">ENQ77_05715</name>
</gene>
<keyword evidence="1" id="KW-1133">Transmembrane helix</keyword>
<evidence type="ECO:0000256" key="1">
    <source>
        <dbReference type="SAM" id="Phobius"/>
    </source>
</evidence>
<proteinExistence type="predicted"/>